<dbReference type="AlphaFoldDB" id="A0A401NHK7"/>
<dbReference type="OrthoDB" id="2134857at2759"/>
<dbReference type="PANTHER" id="PTHR21683:SF18">
    <property type="entry name" value="COILED-COIL DOMAIN-CONTAINING PROTEIN 42 HOMOLOG"/>
    <property type="match status" value="1"/>
</dbReference>
<evidence type="ECO:0000313" key="3">
    <source>
        <dbReference type="Proteomes" id="UP000288216"/>
    </source>
</evidence>
<dbReference type="STRING" id="75743.A0A401NHK7"/>
<gene>
    <name evidence="2" type="ORF">scyTo_0012724</name>
</gene>
<feature type="coiled-coil region" evidence="1">
    <location>
        <begin position="52"/>
        <end position="118"/>
    </location>
</feature>
<dbReference type="EMBL" id="BFAA01006231">
    <property type="protein sequence ID" value="GCB60337.1"/>
    <property type="molecule type" value="Genomic_DNA"/>
</dbReference>
<comment type="caution">
    <text evidence="2">The sequence shown here is derived from an EMBL/GenBank/DDBJ whole genome shotgun (WGS) entry which is preliminary data.</text>
</comment>
<dbReference type="InterPro" id="IPR051147">
    <property type="entry name" value="CFAP_domain-containing"/>
</dbReference>
<accession>A0A401NHK7</accession>
<sequence>QQKLQRNVSKYKTYEDYILKVIDNLPENYLEYSAESMVMSIIRKHETLGATNETLINNLSRLSDELEECQHSLESLHQEYDTTKLMINSRLSERRMECEEAKERNKRLEIKINLHRGNFIQQSEGLGALALAINNLADQCYMRHYGIYEEIGILAKLDMVKEFIVEKKDIVQMSAQMDSTSALVGTTDQIQEKPAETNQLVPQIKITFANSAKSVPNQKNRLKSTKAR</sequence>
<dbReference type="Proteomes" id="UP000288216">
    <property type="component" value="Unassembled WGS sequence"/>
</dbReference>
<feature type="non-terminal residue" evidence="2">
    <location>
        <position position="1"/>
    </location>
</feature>
<keyword evidence="1" id="KW-0175">Coiled coil</keyword>
<keyword evidence="3" id="KW-1185">Reference proteome</keyword>
<proteinExistence type="predicted"/>
<reference evidence="2 3" key="1">
    <citation type="journal article" date="2018" name="Nat. Ecol. Evol.">
        <title>Shark genomes provide insights into elasmobranch evolution and the origin of vertebrates.</title>
        <authorList>
            <person name="Hara Y"/>
            <person name="Yamaguchi K"/>
            <person name="Onimaru K"/>
            <person name="Kadota M"/>
            <person name="Koyanagi M"/>
            <person name="Keeley SD"/>
            <person name="Tatsumi K"/>
            <person name="Tanaka K"/>
            <person name="Motone F"/>
            <person name="Kageyama Y"/>
            <person name="Nozu R"/>
            <person name="Adachi N"/>
            <person name="Nishimura O"/>
            <person name="Nakagawa R"/>
            <person name="Tanegashima C"/>
            <person name="Kiyatake I"/>
            <person name="Matsumoto R"/>
            <person name="Murakumo K"/>
            <person name="Nishida K"/>
            <person name="Terakita A"/>
            <person name="Kuratani S"/>
            <person name="Sato K"/>
            <person name="Hyodo S Kuraku.S."/>
        </authorList>
    </citation>
    <scope>NUCLEOTIDE SEQUENCE [LARGE SCALE GENOMIC DNA]</scope>
</reference>
<evidence type="ECO:0000313" key="2">
    <source>
        <dbReference type="EMBL" id="GCB60337.1"/>
    </source>
</evidence>
<evidence type="ECO:0000256" key="1">
    <source>
        <dbReference type="SAM" id="Coils"/>
    </source>
</evidence>
<dbReference type="PANTHER" id="PTHR21683">
    <property type="entry name" value="COILED-COIL DOMAIN-CONTAINING PROTEIN 42 LIKE-2-LIKE-RELATED"/>
    <property type="match status" value="1"/>
</dbReference>
<protein>
    <submittedName>
        <fullName evidence="2">Uncharacterized protein</fullName>
    </submittedName>
</protein>
<organism evidence="2 3">
    <name type="scientific">Scyliorhinus torazame</name>
    <name type="common">Cloudy catshark</name>
    <name type="synonym">Catulus torazame</name>
    <dbReference type="NCBI Taxonomy" id="75743"/>
    <lineage>
        <taxon>Eukaryota</taxon>
        <taxon>Metazoa</taxon>
        <taxon>Chordata</taxon>
        <taxon>Craniata</taxon>
        <taxon>Vertebrata</taxon>
        <taxon>Chondrichthyes</taxon>
        <taxon>Elasmobranchii</taxon>
        <taxon>Galeomorphii</taxon>
        <taxon>Galeoidea</taxon>
        <taxon>Carcharhiniformes</taxon>
        <taxon>Scyliorhinidae</taxon>
        <taxon>Scyliorhinus</taxon>
    </lineage>
</organism>
<name>A0A401NHK7_SCYTO</name>